<protein>
    <submittedName>
        <fullName evidence="2">Uncharacterized protein</fullName>
    </submittedName>
</protein>
<feature type="compositionally biased region" description="Low complexity" evidence="1">
    <location>
        <begin position="16"/>
        <end position="26"/>
    </location>
</feature>
<proteinExistence type="predicted"/>
<gene>
    <name evidence="2" type="ORF">P7K49_035932</name>
</gene>
<organism evidence="2 3">
    <name type="scientific">Saguinus oedipus</name>
    <name type="common">Cotton-top tamarin</name>
    <name type="synonym">Oedipomidas oedipus</name>
    <dbReference type="NCBI Taxonomy" id="9490"/>
    <lineage>
        <taxon>Eukaryota</taxon>
        <taxon>Metazoa</taxon>
        <taxon>Chordata</taxon>
        <taxon>Craniata</taxon>
        <taxon>Vertebrata</taxon>
        <taxon>Euteleostomi</taxon>
        <taxon>Mammalia</taxon>
        <taxon>Eutheria</taxon>
        <taxon>Euarchontoglires</taxon>
        <taxon>Primates</taxon>
        <taxon>Haplorrhini</taxon>
        <taxon>Platyrrhini</taxon>
        <taxon>Cebidae</taxon>
        <taxon>Callitrichinae</taxon>
        <taxon>Saguinus</taxon>
    </lineage>
</organism>
<evidence type="ECO:0000313" key="2">
    <source>
        <dbReference type="EMBL" id="KAK2086507.1"/>
    </source>
</evidence>
<reference evidence="2 3" key="1">
    <citation type="submission" date="2023-05" db="EMBL/GenBank/DDBJ databases">
        <title>B98-5 Cell Line De Novo Hybrid Assembly: An Optical Mapping Approach.</title>
        <authorList>
            <person name="Kananen K."/>
            <person name="Auerbach J.A."/>
            <person name="Kautto E."/>
            <person name="Blachly J.S."/>
        </authorList>
    </citation>
    <scope>NUCLEOTIDE SEQUENCE [LARGE SCALE GENOMIC DNA]</scope>
    <source>
        <strain evidence="2">B95-8</strain>
        <tissue evidence="2">Cell line</tissue>
    </source>
</reference>
<keyword evidence="3" id="KW-1185">Reference proteome</keyword>
<feature type="region of interest" description="Disordered" evidence="1">
    <location>
        <begin position="16"/>
        <end position="37"/>
    </location>
</feature>
<sequence>LRGPVAPHAASCAGLRRAPAPAAAGPRGHRLPREPQLGRPTLPCGILAYVTGFQSC</sequence>
<feature type="non-terminal residue" evidence="2">
    <location>
        <position position="1"/>
    </location>
</feature>
<dbReference type="Proteomes" id="UP001266305">
    <property type="component" value="Unassembled WGS sequence"/>
</dbReference>
<evidence type="ECO:0000256" key="1">
    <source>
        <dbReference type="SAM" id="MobiDB-lite"/>
    </source>
</evidence>
<name>A0ABQ9TP13_SAGOE</name>
<comment type="caution">
    <text evidence="2">The sequence shown here is derived from an EMBL/GenBank/DDBJ whole genome shotgun (WGS) entry which is preliminary data.</text>
</comment>
<evidence type="ECO:0000313" key="3">
    <source>
        <dbReference type="Proteomes" id="UP001266305"/>
    </source>
</evidence>
<dbReference type="EMBL" id="JASSZA010000020">
    <property type="protein sequence ID" value="KAK2086507.1"/>
    <property type="molecule type" value="Genomic_DNA"/>
</dbReference>
<accession>A0ABQ9TP13</accession>